<dbReference type="InterPro" id="IPR013264">
    <property type="entry name" value="DNAG_N"/>
</dbReference>
<protein>
    <recommendedName>
        <fullName evidence="12">Zinc finger CHC2-type domain-containing protein</fullName>
    </recommendedName>
</protein>
<dbReference type="GO" id="GO:0006269">
    <property type="term" value="P:DNA replication, synthesis of primer"/>
    <property type="evidence" value="ECO:0007669"/>
    <property type="project" value="TreeGrafter"/>
</dbReference>
<evidence type="ECO:0000256" key="11">
    <source>
        <dbReference type="ARBA" id="ARBA00023163"/>
    </source>
</evidence>
<dbReference type="SUPFAM" id="SSF57783">
    <property type="entry name" value="Zinc beta-ribbon"/>
    <property type="match status" value="1"/>
</dbReference>
<dbReference type="Pfam" id="PF01807">
    <property type="entry name" value="Zn_ribbon_DnaG"/>
    <property type="match status" value="1"/>
</dbReference>
<evidence type="ECO:0000256" key="3">
    <source>
        <dbReference type="ARBA" id="ARBA00022679"/>
    </source>
</evidence>
<evidence type="ECO:0000256" key="9">
    <source>
        <dbReference type="ARBA" id="ARBA00022842"/>
    </source>
</evidence>
<keyword evidence="5" id="KW-0235">DNA replication</keyword>
<keyword evidence="3" id="KW-0808">Transferase</keyword>
<dbReference type="GO" id="GO:0005737">
    <property type="term" value="C:cytoplasm"/>
    <property type="evidence" value="ECO:0007669"/>
    <property type="project" value="TreeGrafter"/>
</dbReference>
<dbReference type="GO" id="GO:0003677">
    <property type="term" value="F:DNA binding"/>
    <property type="evidence" value="ECO:0007669"/>
    <property type="project" value="UniProtKB-KW"/>
</dbReference>
<evidence type="ECO:0000313" key="13">
    <source>
        <dbReference type="EMBL" id="SVD55136.1"/>
    </source>
</evidence>
<dbReference type="InterPro" id="IPR050219">
    <property type="entry name" value="DnaG_primase"/>
</dbReference>
<dbReference type="GO" id="GO:0008270">
    <property type="term" value="F:zinc ion binding"/>
    <property type="evidence" value="ECO:0007669"/>
    <property type="project" value="UniProtKB-KW"/>
</dbReference>
<comment type="cofactor">
    <cofactor evidence="1">
        <name>Zn(2+)</name>
        <dbReference type="ChEBI" id="CHEBI:29105"/>
    </cofactor>
</comment>
<evidence type="ECO:0000256" key="8">
    <source>
        <dbReference type="ARBA" id="ARBA00022833"/>
    </source>
</evidence>
<evidence type="ECO:0000256" key="10">
    <source>
        <dbReference type="ARBA" id="ARBA00023125"/>
    </source>
</evidence>
<evidence type="ECO:0000259" key="12">
    <source>
        <dbReference type="SMART" id="SM00400"/>
    </source>
</evidence>
<dbReference type="SMART" id="SM00400">
    <property type="entry name" value="ZnF_CHCC"/>
    <property type="match status" value="1"/>
</dbReference>
<organism evidence="13">
    <name type="scientific">marine metagenome</name>
    <dbReference type="NCBI Taxonomy" id="408172"/>
    <lineage>
        <taxon>unclassified sequences</taxon>
        <taxon>metagenomes</taxon>
        <taxon>ecological metagenomes</taxon>
    </lineage>
</organism>
<keyword evidence="2" id="KW-0240">DNA-directed RNA polymerase</keyword>
<dbReference type="Gene3D" id="3.90.980.10">
    <property type="entry name" value="DNA primase, catalytic core, N-terminal domain"/>
    <property type="match status" value="1"/>
</dbReference>
<dbReference type="SUPFAM" id="SSF56731">
    <property type="entry name" value="DNA primase core"/>
    <property type="match status" value="1"/>
</dbReference>
<dbReference type="GO" id="GO:0003899">
    <property type="term" value="F:DNA-directed RNA polymerase activity"/>
    <property type="evidence" value="ECO:0007669"/>
    <property type="project" value="InterPro"/>
</dbReference>
<keyword evidence="7" id="KW-0863">Zinc-finger</keyword>
<dbReference type="Pfam" id="PF08275">
    <property type="entry name" value="DNAG_N"/>
    <property type="match status" value="1"/>
</dbReference>
<reference evidence="13" key="1">
    <citation type="submission" date="2018-05" db="EMBL/GenBank/DDBJ databases">
        <authorList>
            <person name="Lanie J.A."/>
            <person name="Ng W.-L."/>
            <person name="Kazmierczak K.M."/>
            <person name="Andrzejewski T.M."/>
            <person name="Davidsen T.M."/>
            <person name="Wayne K.J."/>
            <person name="Tettelin H."/>
            <person name="Glass J.I."/>
            <person name="Rusch D."/>
            <person name="Podicherti R."/>
            <person name="Tsui H.-C.T."/>
            <person name="Winkler M.E."/>
        </authorList>
    </citation>
    <scope>NUCLEOTIDE SEQUENCE</scope>
</reference>
<feature type="domain" description="Zinc finger CHC2-type" evidence="12">
    <location>
        <begin position="36"/>
        <end position="90"/>
    </location>
</feature>
<evidence type="ECO:0000256" key="6">
    <source>
        <dbReference type="ARBA" id="ARBA00022723"/>
    </source>
</evidence>
<keyword evidence="10" id="KW-0238">DNA-binding</keyword>
<evidence type="ECO:0000256" key="7">
    <source>
        <dbReference type="ARBA" id="ARBA00022771"/>
    </source>
</evidence>
<dbReference type="GO" id="GO:0000428">
    <property type="term" value="C:DNA-directed RNA polymerase complex"/>
    <property type="evidence" value="ECO:0007669"/>
    <property type="project" value="UniProtKB-KW"/>
</dbReference>
<feature type="non-terminal residue" evidence="13">
    <location>
        <position position="216"/>
    </location>
</feature>
<dbReference type="InterPro" id="IPR037068">
    <property type="entry name" value="DNA_primase_core_N_sf"/>
</dbReference>
<sequence>MAGRVSQSTIEQIRAASDIVDVIGNYFPLKRAGGNHVALCPFHKEKTPSFNINPQRQIYHCFGCHAGGDVFKFIQEYEHVDFMESVNRLAERAGIVLEFEQNPEAEKSRRLKDTLYKIHEQLAQRWHTVLLNDAIGKPARDYLKGRGITEAAVKEFRVGFAPPSWEDTVNWAQAQKHDRQLMEQAGLVASKEGHYYGRFRSRLMFPINDEQGRVIG</sequence>
<dbReference type="FunFam" id="3.90.580.10:FF:000001">
    <property type="entry name" value="DNA primase"/>
    <property type="match status" value="1"/>
</dbReference>
<dbReference type="PANTHER" id="PTHR30313">
    <property type="entry name" value="DNA PRIMASE"/>
    <property type="match status" value="1"/>
</dbReference>
<dbReference type="AlphaFoldDB" id="A0A382W8D9"/>
<evidence type="ECO:0000256" key="5">
    <source>
        <dbReference type="ARBA" id="ARBA00022705"/>
    </source>
</evidence>
<dbReference type="InterPro" id="IPR036977">
    <property type="entry name" value="DNA_primase_Znf_CHC2"/>
</dbReference>
<accession>A0A382W8D9</accession>
<keyword evidence="6" id="KW-0479">Metal-binding</keyword>
<keyword evidence="4" id="KW-0548">Nucleotidyltransferase</keyword>
<keyword evidence="11" id="KW-0804">Transcription</keyword>
<gene>
    <name evidence="13" type="ORF">METZ01_LOCUS407990</name>
</gene>
<dbReference type="InterPro" id="IPR002694">
    <property type="entry name" value="Znf_CHC2"/>
</dbReference>
<keyword evidence="8" id="KW-0862">Zinc</keyword>
<dbReference type="EMBL" id="UINC01157898">
    <property type="protein sequence ID" value="SVD55136.1"/>
    <property type="molecule type" value="Genomic_DNA"/>
</dbReference>
<evidence type="ECO:0000256" key="2">
    <source>
        <dbReference type="ARBA" id="ARBA00022478"/>
    </source>
</evidence>
<keyword evidence="9" id="KW-0460">Magnesium</keyword>
<proteinExistence type="predicted"/>
<evidence type="ECO:0000256" key="4">
    <source>
        <dbReference type="ARBA" id="ARBA00022695"/>
    </source>
</evidence>
<dbReference type="Gene3D" id="3.90.580.10">
    <property type="entry name" value="Zinc finger, CHC2-type domain"/>
    <property type="match status" value="1"/>
</dbReference>
<evidence type="ECO:0000256" key="1">
    <source>
        <dbReference type="ARBA" id="ARBA00001947"/>
    </source>
</evidence>
<dbReference type="PANTHER" id="PTHR30313:SF2">
    <property type="entry name" value="DNA PRIMASE"/>
    <property type="match status" value="1"/>
</dbReference>
<name>A0A382W8D9_9ZZZZ</name>